<feature type="transmembrane region" description="Helical" evidence="12">
    <location>
        <begin position="361"/>
        <end position="383"/>
    </location>
</feature>
<evidence type="ECO:0000256" key="7">
    <source>
        <dbReference type="ARBA" id="ARBA00023136"/>
    </source>
</evidence>
<dbReference type="InterPro" id="IPR043130">
    <property type="entry name" value="CDP-OH_PTrfase_TM_dom"/>
</dbReference>
<dbReference type="OrthoDB" id="196717at2759"/>
<feature type="transmembrane region" description="Helical" evidence="12">
    <location>
        <begin position="293"/>
        <end position="310"/>
    </location>
</feature>
<dbReference type="Pfam" id="PF01066">
    <property type="entry name" value="CDP-OH_P_transf"/>
    <property type="match status" value="1"/>
</dbReference>
<dbReference type="PIRSF" id="PIRSF015665">
    <property type="entry name" value="CHOPT"/>
    <property type="match status" value="1"/>
</dbReference>
<evidence type="ECO:0000256" key="9">
    <source>
        <dbReference type="ARBA" id="ARBA00038987"/>
    </source>
</evidence>
<protein>
    <recommendedName>
        <fullName evidence="9">diacylglycerol cholinephosphotransferase</fullName>
        <ecNumber evidence="9">2.7.8.2</ecNumber>
    </recommendedName>
</protein>
<evidence type="ECO:0000256" key="5">
    <source>
        <dbReference type="ARBA" id="ARBA00022692"/>
    </source>
</evidence>
<evidence type="ECO:0000256" key="4">
    <source>
        <dbReference type="ARBA" id="ARBA00022679"/>
    </source>
</evidence>
<evidence type="ECO:0000256" key="3">
    <source>
        <dbReference type="ARBA" id="ARBA00010441"/>
    </source>
</evidence>
<organism evidence="13 14">
    <name type="scientific">Saccharata proteae CBS 121410</name>
    <dbReference type="NCBI Taxonomy" id="1314787"/>
    <lineage>
        <taxon>Eukaryota</taxon>
        <taxon>Fungi</taxon>
        <taxon>Dikarya</taxon>
        <taxon>Ascomycota</taxon>
        <taxon>Pezizomycotina</taxon>
        <taxon>Dothideomycetes</taxon>
        <taxon>Dothideomycetes incertae sedis</taxon>
        <taxon>Botryosphaeriales</taxon>
        <taxon>Saccharataceae</taxon>
        <taxon>Saccharata</taxon>
    </lineage>
</organism>
<keyword evidence="14" id="KW-1185">Reference proteome</keyword>
<evidence type="ECO:0000256" key="11">
    <source>
        <dbReference type="RuleBase" id="RU003750"/>
    </source>
</evidence>
<dbReference type="InterPro" id="IPR000462">
    <property type="entry name" value="CDP-OH_P_trans"/>
</dbReference>
<dbReference type="GO" id="GO:0012505">
    <property type="term" value="C:endomembrane system"/>
    <property type="evidence" value="ECO:0007669"/>
    <property type="project" value="UniProtKB-SubCell"/>
</dbReference>
<feature type="transmembrane region" description="Helical" evidence="12">
    <location>
        <begin position="180"/>
        <end position="199"/>
    </location>
</feature>
<dbReference type="EC" id="2.7.8.2" evidence="9"/>
<dbReference type="Gene3D" id="1.20.120.1760">
    <property type="match status" value="1"/>
</dbReference>
<feature type="transmembrane region" description="Helical" evidence="12">
    <location>
        <begin position="50"/>
        <end position="68"/>
    </location>
</feature>
<name>A0A9P4I0E9_9PEZI</name>
<keyword evidence="7 12" id="KW-0472">Membrane</keyword>
<dbReference type="FunFam" id="1.20.120.1760:FF:000012">
    <property type="entry name" value="sn-1,2-diacylglycerol cholinephosphotransferase"/>
    <property type="match status" value="1"/>
</dbReference>
<dbReference type="InterPro" id="IPR014472">
    <property type="entry name" value="CHOPT"/>
</dbReference>
<keyword evidence="4 11" id="KW-0808">Transferase</keyword>
<evidence type="ECO:0000256" key="12">
    <source>
        <dbReference type="SAM" id="Phobius"/>
    </source>
</evidence>
<comment type="pathway">
    <text evidence="8">Phospholipid metabolism; phosphatidylcholine biosynthesis; phosphatidylcholine from phosphocholine: step 2/2.</text>
</comment>
<evidence type="ECO:0000256" key="2">
    <source>
        <dbReference type="ARBA" id="ARBA00004127"/>
    </source>
</evidence>
<comment type="similarity">
    <text evidence="3 11">Belongs to the CDP-alcohol phosphatidyltransferase class-I family.</text>
</comment>
<comment type="cofactor">
    <cofactor evidence="1">
        <name>Mg(2+)</name>
        <dbReference type="ChEBI" id="CHEBI:18420"/>
    </cofactor>
</comment>
<evidence type="ECO:0000313" key="14">
    <source>
        <dbReference type="Proteomes" id="UP000799776"/>
    </source>
</evidence>
<feature type="transmembrane region" description="Helical" evidence="12">
    <location>
        <begin position="322"/>
        <end position="341"/>
    </location>
</feature>
<dbReference type="PANTHER" id="PTHR10414:SF37">
    <property type="entry name" value="BB IN A BOXCAR, ISOFORM C"/>
    <property type="match status" value="1"/>
</dbReference>
<feature type="transmembrane region" description="Helical" evidence="12">
    <location>
        <begin position="228"/>
        <end position="248"/>
    </location>
</feature>
<reference evidence="13" key="1">
    <citation type="journal article" date="2020" name="Stud. Mycol.">
        <title>101 Dothideomycetes genomes: a test case for predicting lifestyles and emergence of pathogens.</title>
        <authorList>
            <person name="Haridas S."/>
            <person name="Albert R."/>
            <person name="Binder M."/>
            <person name="Bloem J."/>
            <person name="Labutti K."/>
            <person name="Salamov A."/>
            <person name="Andreopoulos B."/>
            <person name="Baker S."/>
            <person name="Barry K."/>
            <person name="Bills G."/>
            <person name="Bluhm B."/>
            <person name="Cannon C."/>
            <person name="Castanera R."/>
            <person name="Culley D."/>
            <person name="Daum C."/>
            <person name="Ezra D."/>
            <person name="Gonzalez J."/>
            <person name="Henrissat B."/>
            <person name="Kuo A."/>
            <person name="Liang C."/>
            <person name="Lipzen A."/>
            <person name="Lutzoni F."/>
            <person name="Magnuson J."/>
            <person name="Mondo S."/>
            <person name="Nolan M."/>
            <person name="Ohm R."/>
            <person name="Pangilinan J."/>
            <person name="Park H.-J."/>
            <person name="Ramirez L."/>
            <person name="Alfaro M."/>
            <person name="Sun H."/>
            <person name="Tritt A."/>
            <person name="Yoshinaga Y."/>
            <person name="Zwiers L.-H."/>
            <person name="Turgeon B."/>
            <person name="Goodwin S."/>
            <person name="Spatafora J."/>
            <person name="Crous P."/>
            <person name="Grigoriev I."/>
        </authorList>
    </citation>
    <scope>NUCLEOTIDE SEQUENCE</scope>
    <source>
        <strain evidence="13">CBS 121410</strain>
    </source>
</reference>
<feature type="transmembrane region" description="Helical" evidence="12">
    <location>
        <begin position="260"/>
        <end position="281"/>
    </location>
</feature>
<dbReference type="Proteomes" id="UP000799776">
    <property type="component" value="Unassembled WGS sequence"/>
</dbReference>
<keyword evidence="5 12" id="KW-0812">Transmembrane</keyword>
<evidence type="ECO:0000256" key="8">
    <source>
        <dbReference type="ARBA" id="ARBA00037890"/>
    </source>
</evidence>
<evidence type="ECO:0000256" key="1">
    <source>
        <dbReference type="ARBA" id="ARBA00001946"/>
    </source>
</evidence>
<comment type="catalytic activity">
    <reaction evidence="10">
        <text>CDP-N,N-dimethylethanolamine + a 1,2-diacyl-sn-glycerol = a 1,2-diacyl-sn-glycero-3-phospho-N,N-dimethylethanolamine + CMP + H(+)</text>
        <dbReference type="Rhea" id="RHEA:33775"/>
        <dbReference type="ChEBI" id="CHEBI:15378"/>
        <dbReference type="ChEBI" id="CHEBI:17815"/>
        <dbReference type="ChEBI" id="CHEBI:60377"/>
        <dbReference type="ChEBI" id="CHEBI:64572"/>
        <dbReference type="ChEBI" id="CHEBI:65117"/>
    </reaction>
    <physiologicalReaction direction="left-to-right" evidence="10">
        <dbReference type="Rhea" id="RHEA:33776"/>
    </physiologicalReaction>
</comment>
<comment type="subcellular location">
    <subcellularLocation>
        <location evidence="2">Endomembrane system</location>
        <topology evidence="2">Multi-pass membrane protein</topology>
    </subcellularLocation>
</comment>
<dbReference type="GO" id="GO:0016020">
    <property type="term" value="C:membrane"/>
    <property type="evidence" value="ECO:0007669"/>
    <property type="project" value="InterPro"/>
</dbReference>
<gene>
    <name evidence="13" type="ORF">K490DRAFT_63344</name>
</gene>
<dbReference type="AlphaFoldDB" id="A0A9P4I0E9"/>
<dbReference type="PROSITE" id="PS00379">
    <property type="entry name" value="CDP_ALCOHOL_P_TRANSF"/>
    <property type="match status" value="1"/>
</dbReference>
<dbReference type="GO" id="GO:0004142">
    <property type="term" value="F:diacylglycerol cholinephosphotransferase activity"/>
    <property type="evidence" value="ECO:0007669"/>
    <property type="project" value="UniProtKB-EC"/>
</dbReference>
<proteinExistence type="inferred from homology"/>
<evidence type="ECO:0000256" key="10">
    <source>
        <dbReference type="ARBA" id="ARBA00051857"/>
    </source>
</evidence>
<dbReference type="EMBL" id="ML978713">
    <property type="protein sequence ID" value="KAF2090465.1"/>
    <property type="molecule type" value="Genomic_DNA"/>
</dbReference>
<evidence type="ECO:0000313" key="13">
    <source>
        <dbReference type="EMBL" id="KAF2090465.1"/>
    </source>
</evidence>
<comment type="caution">
    <text evidence="13">The sequence shown here is derived from an EMBL/GenBank/DDBJ whole genome shotgun (WGS) entry which is preliminary data.</text>
</comment>
<sequence length="415" mass="46245">MVYIRQDKLPKLKEYKYSGVDHSLVSRYVLKPFYTHFVINCFPMSMAPNLITLSGFGFVVANFLTMLWYTPTLDQDCPTWVYASWAIGLFLYQTFDAVDGTQARRTHQSGPLGELFDHGVDAVNTSLEVLLFAAAMNLGQGWKTVMTLFASLLTFYVQTWDEYHTHTLTLGLVSGPVEGILTLCCVYAATAILGGGSFWQRPMFATLGLSKPSFLPDAVYNLAWNEWYMVYGGIMLVFNTIVSAQNVIAARRARGQRSRIALLGLLPFATAWVLIPLYLWLQPVILHQHLVPFVFYVGLINAFSVGRIITAHLTKSAFPRTNILIAPLIYACADSLGPVLQAKFGYAVGWPSALGDGVYQVAFVFLCLGLAIGVYSSFVVDVITTICDYLDIWCLTIKHPYLETEQGQVEDKKGK</sequence>
<evidence type="ECO:0000256" key="6">
    <source>
        <dbReference type="ARBA" id="ARBA00022989"/>
    </source>
</evidence>
<dbReference type="InterPro" id="IPR048254">
    <property type="entry name" value="CDP_ALCOHOL_P_TRANSF_CS"/>
</dbReference>
<accession>A0A9P4I0E9</accession>
<keyword evidence="6 12" id="KW-1133">Transmembrane helix</keyword>
<dbReference type="PANTHER" id="PTHR10414">
    <property type="entry name" value="ETHANOLAMINEPHOSPHOTRANSFERASE"/>
    <property type="match status" value="1"/>
</dbReference>